<name>A0ABP5CI61_9MICO</name>
<dbReference type="RefSeq" id="WP_344095236.1">
    <property type="nucleotide sequence ID" value="NZ_BAAAOG010000004.1"/>
</dbReference>
<keyword evidence="3" id="KW-1185">Reference proteome</keyword>
<feature type="compositionally biased region" description="Basic and acidic residues" evidence="1">
    <location>
        <begin position="65"/>
        <end position="75"/>
    </location>
</feature>
<comment type="caution">
    <text evidence="2">The sequence shown here is derived from an EMBL/GenBank/DDBJ whole genome shotgun (WGS) entry which is preliminary data.</text>
</comment>
<protein>
    <submittedName>
        <fullName evidence="2">Uncharacterized protein</fullName>
    </submittedName>
</protein>
<organism evidence="2 3">
    <name type="scientific">Microbacterium deminutum</name>
    <dbReference type="NCBI Taxonomy" id="344164"/>
    <lineage>
        <taxon>Bacteria</taxon>
        <taxon>Bacillati</taxon>
        <taxon>Actinomycetota</taxon>
        <taxon>Actinomycetes</taxon>
        <taxon>Micrococcales</taxon>
        <taxon>Microbacteriaceae</taxon>
        <taxon>Microbacterium</taxon>
    </lineage>
</organism>
<feature type="region of interest" description="Disordered" evidence="1">
    <location>
        <begin position="42"/>
        <end position="75"/>
    </location>
</feature>
<dbReference type="EMBL" id="BAAAOG010000004">
    <property type="protein sequence ID" value="GAA1961836.1"/>
    <property type="molecule type" value="Genomic_DNA"/>
</dbReference>
<accession>A0ABP5CI61</accession>
<feature type="compositionally biased region" description="Basic and acidic residues" evidence="1">
    <location>
        <begin position="42"/>
        <end position="58"/>
    </location>
</feature>
<dbReference type="Proteomes" id="UP001499933">
    <property type="component" value="Unassembled WGS sequence"/>
</dbReference>
<feature type="compositionally biased region" description="Basic and acidic residues" evidence="1">
    <location>
        <begin position="16"/>
        <end position="30"/>
    </location>
</feature>
<feature type="region of interest" description="Disordered" evidence="1">
    <location>
        <begin position="1"/>
        <end position="30"/>
    </location>
</feature>
<evidence type="ECO:0000313" key="2">
    <source>
        <dbReference type="EMBL" id="GAA1961836.1"/>
    </source>
</evidence>
<evidence type="ECO:0000313" key="3">
    <source>
        <dbReference type="Proteomes" id="UP001499933"/>
    </source>
</evidence>
<reference evidence="3" key="1">
    <citation type="journal article" date="2019" name="Int. J. Syst. Evol. Microbiol.">
        <title>The Global Catalogue of Microorganisms (GCM) 10K type strain sequencing project: providing services to taxonomists for standard genome sequencing and annotation.</title>
        <authorList>
            <consortium name="The Broad Institute Genomics Platform"/>
            <consortium name="The Broad Institute Genome Sequencing Center for Infectious Disease"/>
            <person name="Wu L."/>
            <person name="Ma J."/>
        </authorList>
    </citation>
    <scope>NUCLEOTIDE SEQUENCE [LARGE SCALE GENOMIC DNA]</scope>
    <source>
        <strain evidence="3">JCM 14901</strain>
    </source>
</reference>
<evidence type="ECO:0000256" key="1">
    <source>
        <dbReference type="SAM" id="MobiDB-lite"/>
    </source>
</evidence>
<gene>
    <name evidence="2" type="ORF">GCM10009776_25670</name>
</gene>
<feature type="compositionally biased region" description="Polar residues" evidence="1">
    <location>
        <begin position="310"/>
        <end position="320"/>
    </location>
</feature>
<feature type="region of interest" description="Disordered" evidence="1">
    <location>
        <begin position="290"/>
        <end position="320"/>
    </location>
</feature>
<proteinExistence type="predicted"/>
<sequence length="320" mass="38051">MTEPRSGAGESTPSPADRKRESTRAWRERNKEHVVAYNRLWKQEHREAAREHNRESERRRKKRQRAIERKRERGRAYYAANPEHLRARMREWRAKRLAADPMGYRAAERERMRAWRAAHGEQVLAANRARDADDPSGPRERSRNYYRRHAQDRLAAQKAFFAEHPEKRREYQERWRRKDRWRRANGLPTWKLHRTTAKERAVNRFAADSFFAKKYTRGEIRTMRLGPPTPDGLLAEFWRDCDRARAAHHWSQNPKLQERVRAAMGEQAAVDAENARMDAIAREVNERLRRVAPPRRDHGVNPPTPLSVLWQLSSQQGLNR</sequence>
<feature type="compositionally biased region" description="Basic and acidic residues" evidence="1">
    <location>
        <begin position="290"/>
        <end position="299"/>
    </location>
</feature>